<dbReference type="PROSITE" id="PS50113">
    <property type="entry name" value="PAC"/>
    <property type="match status" value="1"/>
</dbReference>
<dbReference type="Pfam" id="PF13185">
    <property type="entry name" value="GAF_2"/>
    <property type="match status" value="2"/>
</dbReference>
<feature type="domain" description="PAC" evidence="3">
    <location>
        <begin position="103"/>
        <end position="155"/>
    </location>
</feature>
<dbReference type="InterPro" id="IPR000700">
    <property type="entry name" value="PAS-assoc_C"/>
</dbReference>
<feature type="region of interest" description="Disordered" evidence="1">
    <location>
        <begin position="172"/>
        <end position="227"/>
    </location>
</feature>
<dbReference type="InterPro" id="IPR052020">
    <property type="entry name" value="Cyclic_di-GMP/3'3'-cGAMP_PDE"/>
</dbReference>
<proteinExistence type="predicted"/>
<evidence type="ECO:0000313" key="6">
    <source>
        <dbReference type="EMBL" id="MFC4427230.1"/>
    </source>
</evidence>
<comment type="caution">
    <text evidence="6">The sequence shown here is derived from an EMBL/GenBank/DDBJ whole genome shotgun (WGS) entry which is preliminary data.</text>
</comment>
<dbReference type="PROSITE" id="PS51832">
    <property type="entry name" value="HD_GYP"/>
    <property type="match status" value="1"/>
</dbReference>
<gene>
    <name evidence="6" type="ORF">ACFOZ9_13520</name>
</gene>
<dbReference type="Gene3D" id="3.30.70.270">
    <property type="match status" value="1"/>
</dbReference>
<dbReference type="Gene3D" id="3.30.450.20">
    <property type="entry name" value="PAS domain"/>
    <property type="match status" value="2"/>
</dbReference>
<dbReference type="SUPFAM" id="SSF55073">
    <property type="entry name" value="Nucleotide cyclase"/>
    <property type="match status" value="1"/>
</dbReference>
<dbReference type="PANTHER" id="PTHR45228">
    <property type="entry name" value="CYCLIC DI-GMP PHOSPHODIESTERASE TM_0186-RELATED"/>
    <property type="match status" value="1"/>
</dbReference>
<dbReference type="SMART" id="SM00065">
    <property type="entry name" value="GAF"/>
    <property type="match status" value="2"/>
</dbReference>
<dbReference type="SUPFAM" id="SSF109604">
    <property type="entry name" value="HD-domain/PDEase-like"/>
    <property type="match status" value="1"/>
</dbReference>
<dbReference type="Gene3D" id="1.10.3210.10">
    <property type="entry name" value="Hypothetical protein af1432"/>
    <property type="match status" value="1"/>
</dbReference>
<dbReference type="CDD" id="cd01949">
    <property type="entry name" value="GGDEF"/>
    <property type="match status" value="1"/>
</dbReference>
<dbReference type="Gene3D" id="3.30.450.40">
    <property type="match status" value="3"/>
</dbReference>
<dbReference type="RefSeq" id="WP_380040506.1">
    <property type="nucleotide sequence ID" value="NZ_JBHSEH010000020.1"/>
</dbReference>
<dbReference type="SUPFAM" id="SSF55785">
    <property type="entry name" value="PYP-like sensor domain (PAS domain)"/>
    <property type="match status" value="2"/>
</dbReference>
<accession>A0ABV8XSF9</accession>
<dbReference type="InterPro" id="IPR013656">
    <property type="entry name" value="PAS_4"/>
</dbReference>
<organism evidence="6 7">
    <name type="scientific">Deinococcus navajonensis</name>
    <dbReference type="NCBI Taxonomy" id="309884"/>
    <lineage>
        <taxon>Bacteria</taxon>
        <taxon>Thermotogati</taxon>
        <taxon>Deinococcota</taxon>
        <taxon>Deinococci</taxon>
        <taxon>Deinococcales</taxon>
        <taxon>Deinococcaceae</taxon>
        <taxon>Deinococcus</taxon>
    </lineage>
</organism>
<dbReference type="NCBIfam" id="TIGR00229">
    <property type="entry name" value="sensory_box"/>
    <property type="match status" value="2"/>
</dbReference>
<dbReference type="PROSITE" id="PS50112">
    <property type="entry name" value="PAS"/>
    <property type="match status" value="1"/>
</dbReference>
<dbReference type="Proteomes" id="UP001595998">
    <property type="component" value="Unassembled WGS sequence"/>
</dbReference>
<evidence type="ECO:0000259" key="4">
    <source>
        <dbReference type="PROSITE" id="PS50887"/>
    </source>
</evidence>
<dbReference type="InterPro" id="IPR037522">
    <property type="entry name" value="HD_GYP_dom"/>
</dbReference>
<dbReference type="InterPro" id="IPR029787">
    <property type="entry name" value="Nucleotide_cyclase"/>
</dbReference>
<dbReference type="EMBL" id="JBHSEH010000020">
    <property type="protein sequence ID" value="MFC4427230.1"/>
    <property type="molecule type" value="Genomic_DNA"/>
</dbReference>
<dbReference type="Pfam" id="PF00990">
    <property type="entry name" value="GGDEF"/>
    <property type="match status" value="1"/>
</dbReference>
<feature type="domain" description="GGDEF" evidence="4">
    <location>
        <begin position="425"/>
        <end position="553"/>
    </location>
</feature>
<name>A0ABV8XSF9_9DEIO</name>
<dbReference type="Pfam" id="PF13487">
    <property type="entry name" value="HD_5"/>
    <property type="match status" value="1"/>
</dbReference>
<dbReference type="SUPFAM" id="SSF55781">
    <property type="entry name" value="GAF domain-like"/>
    <property type="match status" value="3"/>
</dbReference>
<dbReference type="Pfam" id="PF08447">
    <property type="entry name" value="PAS_3"/>
    <property type="match status" value="1"/>
</dbReference>
<dbReference type="SMART" id="SM00267">
    <property type="entry name" value="GGDEF"/>
    <property type="match status" value="1"/>
</dbReference>
<dbReference type="InterPro" id="IPR043128">
    <property type="entry name" value="Rev_trsase/Diguanyl_cyclase"/>
</dbReference>
<evidence type="ECO:0000259" key="5">
    <source>
        <dbReference type="PROSITE" id="PS51832"/>
    </source>
</evidence>
<dbReference type="Pfam" id="PF08448">
    <property type="entry name" value="PAS_4"/>
    <property type="match status" value="1"/>
</dbReference>
<keyword evidence="7" id="KW-1185">Reference proteome</keyword>
<dbReference type="PANTHER" id="PTHR45228:SF8">
    <property type="entry name" value="TWO-COMPONENT RESPONSE REGULATOR-RELATED"/>
    <property type="match status" value="1"/>
</dbReference>
<evidence type="ECO:0000259" key="2">
    <source>
        <dbReference type="PROSITE" id="PS50112"/>
    </source>
</evidence>
<feature type="compositionally biased region" description="Polar residues" evidence="1">
    <location>
        <begin position="207"/>
        <end position="221"/>
    </location>
</feature>
<dbReference type="InterPro" id="IPR003018">
    <property type="entry name" value="GAF"/>
</dbReference>
<dbReference type="InterPro" id="IPR029016">
    <property type="entry name" value="GAF-like_dom_sf"/>
</dbReference>
<dbReference type="InterPro" id="IPR001610">
    <property type="entry name" value="PAC"/>
</dbReference>
<dbReference type="NCBIfam" id="TIGR00254">
    <property type="entry name" value="GGDEF"/>
    <property type="match status" value="1"/>
</dbReference>
<dbReference type="InterPro" id="IPR035965">
    <property type="entry name" value="PAS-like_dom_sf"/>
</dbReference>
<evidence type="ECO:0000313" key="7">
    <source>
        <dbReference type="Proteomes" id="UP001595998"/>
    </source>
</evidence>
<dbReference type="InterPro" id="IPR003607">
    <property type="entry name" value="HD/PDEase_dom"/>
</dbReference>
<dbReference type="InterPro" id="IPR013655">
    <property type="entry name" value="PAS_fold_3"/>
</dbReference>
<sequence length="1281" mass="140488">MHEPDPTDPHADDLAQENAQELRRLLALERSRHRQVLADAQIILWELQLDLLHISVDGTGADLGLHMEALPDRFEDWAALVHHADRDATLAALQSAIREARTFRNDHRVVTPSGEVAWLRLQGRPEVDKQGRPCRYVGTAQNITAQKHTARELLDQQARMQAVLAHLPGSGRLEGLQAPSEPGNRSTAGFVPRSPARLAGRTDREVVNQQPPLELQTPNSPEQGTEEALTAELEAPEGARIFLPTSQRTLIHHDMSGHLHPNRQPEHQASRILDSLASAVIVVDRRWVITYLNPYAEQLLGMPRRSLLGQNAWERFPCVADTPLQGRLREALTHPERFELQAPGTRNWFEVTAAPTGDGLTISFVDITGRRELEETLRHVNEDLERRVGERTAQLQALAYQDALTGLPNRRAFEEAFEGAVAHGTPLQLLLFDLDHLKRLNDQGGHDQGDLLLRAFARVLGQTFGAVGSVYRLGGDEFTVLVSGSAADLGAGIREVHEQLGAQGFAGIRASVGVVHFPTDARSSSELLRLADQRMLRDKASVRARQALGGGHAPPAETHLSADMMWQAVNATSALLSSDSTVDLDAWQYFLQVAVAALPGAEAGSLYVLEDDLYVMYAQVGYSDALLGIGHSVASMRAWYGQEGWETGTARVLRDAGEILRRSYDTSDLPEQDPGRQVFEEFGELTRIRSTIAVPVVVAGRVMAVLNIDNLRTSEAFENHEVRTAEEFARQASAILATHERRLGELARTQELEVLAHANAALGFVQDAEEIESILVQETRALLRTEHAAYARYEPEADTLRLVSRSGTYIDFALTTIPKDQGVTWEALNTGQVVHVRRTHEDRRVYRRREVLDGTLLVAPLITGAGLRLGVVVTMRPAPQVFSDLDGRVLGALAHAGVAAFERLHASCEERRRTAELRMLAELSQRVGPADDAATVVRECLPTCRVFLDADLVLFIRPDQSLTVTDGVFPEAFRKAAETLTPAQTARLVESLLENGSFRATHQYAAVPGAHPLFVQAGVQAIVTVPVQMHGRPVALAALLWFRPISALPESAVPLMMRSAELIGNVLERDAYINDIEATREGALLALGLALELRDFETHGHTERVVRCAVAIGRRLGLTDQQLEALRVGAYLHDIGKLAVPDAILLKSGPLNADEWVTMQAHAAVGDSLVSRIPTLPEGARGVVRHHHERWDGTGYPDRLAGHAIPIGARVFSVADVFDALTSERPYKRAWSVEAALAEVQAQAGRQFDPDVVRVALAVLAEQGGPQHPTGQSVDRPHGNS</sequence>
<dbReference type="SMART" id="SM00091">
    <property type="entry name" value="PAS"/>
    <property type="match status" value="2"/>
</dbReference>
<evidence type="ECO:0000256" key="1">
    <source>
        <dbReference type="SAM" id="MobiDB-lite"/>
    </source>
</evidence>
<dbReference type="InterPro" id="IPR000014">
    <property type="entry name" value="PAS"/>
</dbReference>
<protein>
    <submittedName>
        <fullName evidence="6">HD domain-containing phosphohydrolase</fullName>
    </submittedName>
</protein>
<dbReference type="InterPro" id="IPR000160">
    <property type="entry name" value="GGDEF_dom"/>
</dbReference>
<evidence type="ECO:0000259" key="3">
    <source>
        <dbReference type="PROSITE" id="PS50113"/>
    </source>
</evidence>
<dbReference type="SMART" id="SM00471">
    <property type="entry name" value="HDc"/>
    <property type="match status" value="1"/>
</dbReference>
<feature type="domain" description="HD-GYP" evidence="5">
    <location>
        <begin position="1076"/>
        <end position="1272"/>
    </location>
</feature>
<dbReference type="SMART" id="SM00086">
    <property type="entry name" value="PAC"/>
    <property type="match status" value="1"/>
</dbReference>
<feature type="domain" description="PAS" evidence="2">
    <location>
        <begin position="265"/>
        <end position="311"/>
    </location>
</feature>
<dbReference type="CDD" id="cd00130">
    <property type="entry name" value="PAS"/>
    <property type="match status" value="2"/>
</dbReference>
<reference evidence="7" key="1">
    <citation type="journal article" date="2019" name="Int. J. Syst. Evol. Microbiol.">
        <title>The Global Catalogue of Microorganisms (GCM) 10K type strain sequencing project: providing services to taxonomists for standard genome sequencing and annotation.</title>
        <authorList>
            <consortium name="The Broad Institute Genomics Platform"/>
            <consortium name="The Broad Institute Genome Sequencing Center for Infectious Disease"/>
            <person name="Wu L."/>
            <person name="Ma J."/>
        </authorList>
    </citation>
    <scope>NUCLEOTIDE SEQUENCE [LARGE SCALE GENOMIC DNA]</scope>
    <source>
        <strain evidence="7">CCUG 56029</strain>
    </source>
</reference>
<dbReference type="PROSITE" id="PS50887">
    <property type="entry name" value="GGDEF"/>
    <property type="match status" value="1"/>
</dbReference>
<dbReference type="CDD" id="cd00077">
    <property type="entry name" value="HDc"/>
    <property type="match status" value="1"/>
</dbReference>